<name>Q16PU4_AEDAE</name>
<feature type="transmembrane region" description="Helical" evidence="5">
    <location>
        <begin position="227"/>
        <end position="250"/>
    </location>
</feature>
<feature type="transmembrane region" description="Helical" evidence="5">
    <location>
        <begin position="295"/>
        <end position="316"/>
    </location>
</feature>
<dbReference type="EMBL" id="CH477772">
    <property type="protein sequence ID" value="EAT36384.2"/>
    <property type="molecule type" value="Genomic_DNA"/>
</dbReference>
<feature type="transmembrane region" description="Helical" evidence="5">
    <location>
        <begin position="257"/>
        <end position="275"/>
    </location>
</feature>
<dbReference type="PROSITE" id="PS50261">
    <property type="entry name" value="G_PROTEIN_RECEP_F2_4"/>
    <property type="match status" value="1"/>
</dbReference>
<feature type="transmembrane region" description="Helical" evidence="5">
    <location>
        <begin position="337"/>
        <end position="359"/>
    </location>
</feature>
<dbReference type="PhylomeDB" id="Q16PU4"/>
<keyword evidence="2 5" id="KW-0812">Transmembrane</keyword>
<dbReference type="PANTHER" id="PTHR46953">
    <property type="entry name" value="G-PROTEIN COUPLED RECEPTOR MTH-LIKE 1-RELATED"/>
    <property type="match status" value="1"/>
</dbReference>
<accession>Q16PU4</accession>
<dbReference type="VEuPathDB" id="VectorBase:AAEL019927"/>
<evidence type="ECO:0000256" key="6">
    <source>
        <dbReference type="SAM" id="SignalP"/>
    </source>
</evidence>
<feature type="signal peptide" evidence="6">
    <location>
        <begin position="1"/>
        <end position="33"/>
    </location>
</feature>
<gene>
    <name evidence="8" type="primary">GPRMTH5</name>
    <name evidence="8" type="ORF">AaeL_AAEL011526</name>
</gene>
<evidence type="ECO:0000256" key="1">
    <source>
        <dbReference type="ARBA" id="ARBA00004141"/>
    </source>
</evidence>
<dbReference type="Proteomes" id="UP000682892">
    <property type="component" value="Unassembled WGS sequence"/>
</dbReference>
<evidence type="ECO:0000256" key="4">
    <source>
        <dbReference type="ARBA" id="ARBA00023136"/>
    </source>
</evidence>
<reference evidence="8" key="1">
    <citation type="submission" date="2005-10" db="EMBL/GenBank/DDBJ databases">
        <authorList>
            <person name="Loftus B.J."/>
            <person name="Nene V.M."/>
            <person name="Hannick L.I."/>
            <person name="Bidwell S."/>
            <person name="Haas B."/>
            <person name="Amedeo P."/>
            <person name="Orvis J."/>
            <person name="Wortman J.R."/>
            <person name="White O.R."/>
            <person name="Salzberg S."/>
            <person name="Shumway M."/>
            <person name="Koo H."/>
            <person name="Zhao Y."/>
            <person name="Holmes M."/>
            <person name="Miller J."/>
            <person name="Schatz M."/>
            <person name="Pop M."/>
            <person name="Pai G."/>
            <person name="Utterback T."/>
            <person name="Rogers Y.-H."/>
            <person name="Kravitz S."/>
            <person name="Fraser C.M."/>
        </authorList>
    </citation>
    <scope>NUCLEOTIDE SEQUENCE</scope>
    <source>
        <strain evidence="8">Liverpool</strain>
    </source>
</reference>
<organism evidence="8 9">
    <name type="scientific">Aedes aegypti</name>
    <name type="common">Yellowfever mosquito</name>
    <name type="synonym">Culex aegypti</name>
    <dbReference type="NCBI Taxonomy" id="7159"/>
    <lineage>
        <taxon>Eukaryota</taxon>
        <taxon>Metazoa</taxon>
        <taxon>Ecdysozoa</taxon>
        <taxon>Arthropoda</taxon>
        <taxon>Hexapoda</taxon>
        <taxon>Insecta</taxon>
        <taxon>Pterygota</taxon>
        <taxon>Neoptera</taxon>
        <taxon>Endopterygota</taxon>
        <taxon>Diptera</taxon>
        <taxon>Nematocera</taxon>
        <taxon>Culicoidea</taxon>
        <taxon>Culicidae</taxon>
        <taxon>Culicinae</taxon>
        <taxon>Aedini</taxon>
        <taxon>Aedes</taxon>
        <taxon>Stegomyia</taxon>
    </lineage>
</organism>
<keyword evidence="4 5" id="KW-0472">Membrane</keyword>
<evidence type="ECO:0000256" key="3">
    <source>
        <dbReference type="ARBA" id="ARBA00022989"/>
    </source>
</evidence>
<protein>
    <submittedName>
        <fullName evidence="8">AAEL011526-PA</fullName>
    </submittedName>
</protein>
<dbReference type="Gene3D" id="1.20.1070.10">
    <property type="entry name" value="Rhodopsin 7-helix transmembrane proteins"/>
    <property type="match status" value="1"/>
</dbReference>
<evidence type="ECO:0000256" key="5">
    <source>
        <dbReference type="SAM" id="Phobius"/>
    </source>
</evidence>
<reference evidence="8" key="3">
    <citation type="submission" date="2012-09" db="EMBL/GenBank/DDBJ databases">
        <authorList>
            <consortium name="VectorBase"/>
        </authorList>
    </citation>
    <scope>NUCLEOTIDE SEQUENCE</scope>
    <source>
        <strain evidence="8">Liverpool</strain>
    </source>
</reference>
<dbReference type="PRINTS" id="PR00249">
    <property type="entry name" value="GPCRSECRETIN"/>
</dbReference>
<dbReference type="GO" id="GO:0007166">
    <property type="term" value="P:cell surface receptor signaling pathway"/>
    <property type="evidence" value="ECO:0007669"/>
    <property type="project" value="InterPro"/>
</dbReference>
<proteinExistence type="predicted"/>
<dbReference type="PaxDb" id="7159-AAEL011526-PA"/>
<feature type="transmembrane region" description="Helical" evidence="5">
    <location>
        <begin position="424"/>
        <end position="446"/>
    </location>
</feature>
<feature type="transmembrane region" description="Helical" evidence="5">
    <location>
        <begin position="379"/>
        <end position="403"/>
    </location>
</feature>
<comment type="subcellular location">
    <subcellularLocation>
        <location evidence="1">Membrane</location>
        <topology evidence="1">Multi-pass membrane protein</topology>
    </subcellularLocation>
</comment>
<dbReference type="AlphaFoldDB" id="Q16PU4"/>
<dbReference type="GO" id="GO:0016020">
    <property type="term" value="C:membrane"/>
    <property type="evidence" value="ECO:0007669"/>
    <property type="project" value="UniProtKB-SubCell"/>
</dbReference>
<evidence type="ECO:0000259" key="7">
    <source>
        <dbReference type="PROSITE" id="PS50261"/>
    </source>
</evidence>
<dbReference type="CDD" id="cd15039">
    <property type="entry name" value="7tmB3_Methuselah-like"/>
    <property type="match status" value="1"/>
</dbReference>
<dbReference type="InterPro" id="IPR052808">
    <property type="entry name" value="GPCR_Mth-like"/>
</dbReference>
<feature type="domain" description="G-protein coupled receptors family 2 profile 2" evidence="7">
    <location>
        <begin position="217"/>
        <end position="474"/>
    </location>
</feature>
<reference evidence="8" key="2">
    <citation type="journal article" date="2007" name="Science">
        <title>Genome sequence of Aedes aegypti, a major arbovirus vector.</title>
        <authorList>
            <person name="Nene V."/>
            <person name="Wortman J.R."/>
            <person name="Lawson D."/>
            <person name="Haas B."/>
            <person name="Kodira C."/>
            <person name="Tu Z.J."/>
            <person name="Loftus B."/>
            <person name="Xi Z."/>
            <person name="Megy K."/>
            <person name="Grabherr M."/>
            <person name="Ren Q."/>
            <person name="Zdobnov E.M."/>
            <person name="Lobo N.F."/>
            <person name="Campbell K.S."/>
            <person name="Brown S.E."/>
            <person name="Bonaldo M.F."/>
            <person name="Zhu J."/>
            <person name="Sinkins S.P."/>
            <person name="Hogenkamp D.G."/>
            <person name="Amedeo P."/>
            <person name="Arensburger P."/>
            <person name="Atkinson P.W."/>
            <person name="Bidwell S."/>
            <person name="Biedler J."/>
            <person name="Birney E."/>
            <person name="Bruggner R.V."/>
            <person name="Costas J."/>
            <person name="Coy M.R."/>
            <person name="Crabtree J."/>
            <person name="Crawford M."/>
            <person name="Debruyn B."/>
            <person name="Decaprio D."/>
            <person name="Eiglmeier K."/>
            <person name="Eisenstadt E."/>
            <person name="El-Dorry H."/>
            <person name="Gelbart W.M."/>
            <person name="Gomes S.L."/>
            <person name="Hammond M."/>
            <person name="Hannick L.I."/>
            <person name="Hogan J.R."/>
            <person name="Holmes M.H."/>
            <person name="Jaffe D."/>
            <person name="Johnston J.S."/>
            <person name="Kennedy R.C."/>
            <person name="Koo H."/>
            <person name="Kravitz S."/>
            <person name="Kriventseva E.V."/>
            <person name="Kulp D."/>
            <person name="Labutti K."/>
            <person name="Lee E."/>
            <person name="Li S."/>
            <person name="Lovin D.D."/>
            <person name="Mao C."/>
            <person name="Mauceli E."/>
            <person name="Menck C.F."/>
            <person name="Miller J.R."/>
            <person name="Montgomery P."/>
            <person name="Mori A."/>
            <person name="Nascimento A.L."/>
            <person name="Naveira H.F."/>
            <person name="Nusbaum C."/>
            <person name="O'leary S."/>
            <person name="Orvis J."/>
            <person name="Pertea M."/>
            <person name="Quesneville H."/>
            <person name="Reidenbach K.R."/>
            <person name="Rogers Y.H."/>
            <person name="Roth C.W."/>
            <person name="Schneider J.R."/>
            <person name="Schatz M."/>
            <person name="Shumway M."/>
            <person name="Stanke M."/>
            <person name="Stinson E.O."/>
            <person name="Tubio J.M."/>
            <person name="Vanzee J.P."/>
            <person name="Verjovski-Almeida S."/>
            <person name="Werner D."/>
            <person name="White O."/>
            <person name="Wyder S."/>
            <person name="Zeng Q."/>
            <person name="Zhao Q."/>
            <person name="Zhao Y."/>
            <person name="Hill C.A."/>
            <person name="Raikhel A.S."/>
            <person name="Soares M.B."/>
            <person name="Knudson D.L."/>
            <person name="Lee N.H."/>
            <person name="Galagan J."/>
            <person name="Salzberg S.L."/>
            <person name="Paulsen I.T."/>
            <person name="Dimopoulos G."/>
            <person name="Collins F.H."/>
            <person name="Birren B."/>
            <person name="Fraser-Liggett C.M."/>
            <person name="Severson D.W."/>
        </authorList>
    </citation>
    <scope>NUCLEOTIDE SEQUENCE [LARGE SCALE GENOMIC DNA]</scope>
    <source>
        <strain evidence="8">Liverpool</strain>
    </source>
</reference>
<sequence>MLQPSSPTTSSSSSSRKLMALLLVQLLATLAVGSVATSTAPQKNSNPYAVRINKCCEKFEVMYDGKCTVADTINASKYDCRWVYALWVPEFTGRNGEQNVQVESVKYIIGAPDCGSMQKWPIFHYEKSEDKLILFPDGKVRHLILDPHARDEPEDEWNHLYVAGIHTEAPFQYDYEQGQYCLDKALSSNEKQPEGIFATVCSPEKAIRWTDTDFLLRKIINPICHGMAIAILLVVAIIYFVLPTLSFYITPSICRDLVGNIVTSITVCLIISQAADLVRIFTEFSSHVSFVVADSFFYISLLAAFFWLNSMGYYIWKTFRARNVFLRVTDGRKYCWYSGYAWGATATMASVAIFSHFFLDGPNAKKSSSIFEDQDNIGWLGIAVFFTPIAFIILVNIFFYVTTMKFINRMNTYGRIHHKLKGNFVMFSLIFLVMSISWLFLILSWLHYDALLYTHIVVNALQAPFILYICVLRQKHVTFLLKKSCCYNEPPQTSDWGDEMTYMNGGDY</sequence>
<evidence type="ECO:0000313" key="8">
    <source>
        <dbReference type="EMBL" id="EAT36384.2"/>
    </source>
</evidence>
<dbReference type="PANTHER" id="PTHR46953:SF2">
    <property type="entry name" value="G-PROTEIN COUPLED RECEPTOR MTH-LIKE 5-RELATED"/>
    <property type="match status" value="1"/>
</dbReference>
<keyword evidence="6" id="KW-0732">Signal</keyword>
<feature type="chain" id="PRO_5014307306" evidence="6">
    <location>
        <begin position="34"/>
        <end position="508"/>
    </location>
</feature>
<feature type="transmembrane region" description="Helical" evidence="5">
    <location>
        <begin position="452"/>
        <end position="472"/>
    </location>
</feature>
<dbReference type="GO" id="GO:0004930">
    <property type="term" value="F:G protein-coupled receptor activity"/>
    <property type="evidence" value="ECO:0007669"/>
    <property type="project" value="InterPro"/>
</dbReference>
<dbReference type="eggNOG" id="KOG4193">
    <property type="taxonomic scope" value="Eukaryota"/>
</dbReference>
<evidence type="ECO:0000313" key="9">
    <source>
        <dbReference type="Proteomes" id="UP000682892"/>
    </source>
</evidence>
<evidence type="ECO:0000256" key="2">
    <source>
        <dbReference type="ARBA" id="ARBA00022692"/>
    </source>
</evidence>
<dbReference type="STRING" id="7159.Q16PU4"/>
<dbReference type="HOGENOM" id="CLU_043720_0_0_1"/>
<dbReference type="InterPro" id="IPR000832">
    <property type="entry name" value="GPCR_2_secretin-like"/>
</dbReference>
<keyword evidence="3 5" id="KW-1133">Transmembrane helix</keyword>
<dbReference type="InterPro" id="IPR017981">
    <property type="entry name" value="GPCR_2-like_7TM"/>
</dbReference>